<dbReference type="InterPro" id="IPR003593">
    <property type="entry name" value="AAA+_ATPase"/>
</dbReference>
<keyword evidence="9" id="KW-0472">Membrane</keyword>
<dbReference type="RefSeq" id="WP_345559595.1">
    <property type="nucleotide sequence ID" value="NZ_BAABDQ010000002.1"/>
</dbReference>
<dbReference type="PROSITE" id="PS50893">
    <property type="entry name" value="ABC_TRANSPORTER_2"/>
    <property type="match status" value="1"/>
</dbReference>
<dbReference type="SUPFAM" id="SSF52540">
    <property type="entry name" value="P-loop containing nucleoside triphosphate hydrolases"/>
    <property type="match status" value="1"/>
</dbReference>
<organism evidence="11 12">
    <name type="scientific">Nonomuraea rosea</name>
    <dbReference type="NCBI Taxonomy" id="638574"/>
    <lineage>
        <taxon>Bacteria</taxon>
        <taxon>Bacillati</taxon>
        <taxon>Actinomycetota</taxon>
        <taxon>Actinomycetes</taxon>
        <taxon>Streptosporangiales</taxon>
        <taxon>Streptosporangiaceae</taxon>
        <taxon>Nonomuraea</taxon>
    </lineage>
</organism>
<dbReference type="PANTHER" id="PTHR43297:SF14">
    <property type="entry name" value="ATPASE AAA-TYPE CORE DOMAIN-CONTAINING PROTEIN"/>
    <property type="match status" value="1"/>
</dbReference>
<evidence type="ECO:0000259" key="10">
    <source>
        <dbReference type="PROSITE" id="PS50893"/>
    </source>
</evidence>
<evidence type="ECO:0000256" key="5">
    <source>
        <dbReference type="ARBA" id="ARBA00022519"/>
    </source>
</evidence>
<evidence type="ECO:0000256" key="3">
    <source>
        <dbReference type="ARBA" id="ARBA00022448"/>
    </source>
</evidence>
<dbReference type="Gene3D" id="3.40.50.300">
    <property type="entry name" value="P-loop containing nucleotide triphosphate hydrolases"/>
    <property type="match status" value="1"/>
</dbReference>
<evidence type="ECO:0000256" key="7">
    <source>
        <dbReference type="ARBA" id="ARBA00022840"/>
    </source>
</evidence>
<keyword evidence="7 11" id="KW-0067">ATP-binding</keyword>
<accession>A0ABP6VIH3</accession>
<keyword evidence="3" id="KW-0813">Transport</keyword>
<evidence type="ECO:0000313" key="11">
    <source>
        <dbReference type="EMBL" id="GAA3534617.1"/>
    </source>
</evidence>
<evidence type="ECO:0000256" key="1">
    <source>
        <dbReference type="ARBA" id="ARBA00004202"/>
    </source>
</evidence>
<comment type="similarity">
    <text evidence="2">Belongs to the ABC transporter superfamily.</text>
</comment>
<dbReference type="Pfam" id="PF08352">
    <property type="entry name" value="oligo_HPY"/>
    <property type="match status" value="1"/>
</dbReference>
<dbReference type="CDD" id="cd03257">
    <property type="entry name" value="ABC_NikE_OppD_transporters"/>
    <property type="match status" value="1"/>
</dbReference>
<evidence type="ECO:0000256" key="8">
    <source>
        <dbReference type="ARBA" id="ARBA00022967"/>
    </source>
</evidence>
<dbReference type="Pfam" id="PF00005">
    <property type="entry name" value="ABC_tran"/>
    <property type="match status" value="1"/>
</dbReference>
<protein>
    <submittedName>
        <fullName evidence="11">ABC transporter ATP-binding protein</fullName>
    </submittedName>
</protein>
<dbReference type="InterPro" id="IPR027417">
    <property type="entry name" value="P-loop_NTPase"/>
</dbReference>
<sequence length="336" mass="36774">MGADDVLLEIEDLRTHFLMDDGVVAAVDGVDLRVRRGETLAIVGESGCGKSVMARSILRLVDPPGRIEGGRITLHRESGPVELVGAPKKVLQQIRWNDIAMVFQEPMASLSLVHTIGSQIVEAVRLHENVGKAVARKRAIEMLDRVGIPMPQRRVDAYPFELSGGMRQRAMIAMALSCRPSLLIADEPTTALDVTTQAQILELLRDLQTDFGMAIMLITHDLGVAAQVADSMAVMYLGKVVEYGSAEHVLSAPRHPYAQALLRSMPRLGRASRTRLTAIKGMVPPPYARPDGCTFHPRCDLVVAGRCDSVEPRLIPVGDREVSCLLYQPDHHGEDE</sequence>
<dbReference type="InterPro" id="IPR003439">
    <property type="entry name" value="ABC_transporter-like_ATP-bd"/>
</dbReference>
<dbReference type="EMBL" id="BAABDQ010000002">
    <property type="protein sequence ID" value="GAA3534617.1"/>
    <property type="molecule type" value="Genomic_DNA"/>
</dbReference>
<dbReference type="NCBIfam" id="TIGR01727">
    <property type="entry name" value="oligo_HPY"/>
    <property type="match status" value="1"/>
</dbReference>
<gene>
    <name evidence="11" type="ORF">GCM10022419_012590</name>
</gene>
<proteinExistence type="inferred from homology"/>
<feature type="domain" description="ABC transporter" evidence="10">
    <location>
        <begin position="8"/>
        <end position="262"/>
    </location>
</feature>
<evidence type="ECO:0000256" key="6">
    <source>
        <dbReference type="ARBA" id="ARBA00022741"/>
    </source>
</evidence>
<evidence type="ECO:0000313" key="12">
    <source>
        <dbReference type="Proteomes" id="UP001500630"/>
    </source>
</evidence>
<comment type="subcellular location">
    <subcellularLocation>
        <location evidence="1">Cell membrane</location>
        <topology evidence="1">Peripheral membrane protein</topology>
    </subcellularLocation>
</comment>
<dbReference type="InterPro" id="IPR050388">
    <property type="entry name" value="ABC_Ni/Peptide_Import"/>
</dbReference>
<evidence type="ECO:0000256" key="9">
    <source>
        <dbReference type="ARBA" id="ARBA00023136"/>
    </source>
</evidence>
<dbReference type="PROSITE" id="PS00211">
    <property type="entry name" value="ABC_TRANSPORTER_1"/>
    <property type="match status" value="1"/>
</dbReference>
<reference evidence="12" key="1">
    <citation type="journal article" date="2019" name="Int. J. Syst. Evol. Microbiol.">
        <title>The Global Catalogue of Microorganisms (GCM) 10K type strain sequencing project: providing services to taxonomists for standard genome sequencing and annotation.</title>
        <authorList>
            <consortium name="The Broad Institute Genomics Platform"/>
            <consortium name="The Broad Institute Genome Sequencing Center for Infectious Disease"/>
            <person name="Wu L."/>
            <person name="Ma J."/>
        </authorList>
    </citation>
    <scope>NUCLEOTIDE SEQUENCE [LARGE SCALE GENOMIC DNA]</scope>
    <source>
        <strain evidence="12">JCM 17326</strain>
    </source>
</reference>
<comment type="caution">
    <text evidence="11">The sequence shown here is derived from an EMBL/GenBank/DDBJ whole genome shotgun (WGS) entry which is preliminary data.</text>
</comment>
<keyword evidence="8" id="KW-1278">Translocase</keyword>
<evidence type="ECO:0000256" key="2">
    <source>
        <dbReference type="ARBA" id="ARBA00005417"/>
    </source>
</evidence>
<keyword evidence="4" id="KW-1003">Cell membrane</keyword>
<dbReference type="InterPro" id="IPR017871">
    <property type="entry name" value="ABC_transporter-like_CS"/>
</dbReference>
<dbReference type="PANTHER" id="PTHR43297">
    <property type="entry name" value="OLIGOPEPTIDE TRANSPORT ATP-BINDING PROTEIN APPD"/>
    <property type="match status" value="1"/>
</dbReference>
<dbReference type="Proteomes" id="UP001500630">
    <property type="component" value="Unassembled WGS sequence"/>
</dbReference>
<keyword evidence="6" id="KW-0547">Nucleotide-binding</keyword>
<name>A0ABP6VIH3_9ACTN</name>
<keyword evidence="5" id="KW-0997">Cell inner membrane</keyword>
<dbReference type="InterPro" id="IPR013563">
    <property type="entry name" value="Oligopep_ABC_C"/>
</dbReference>
<keyword evidence="12" id="KW-1185">Reference proteome</keyword>
<evidence type="ECO:0000256" key="4">
    <source>
        <dbReference type="ARBA" id="ARBA00022475"/>
    </source>
</evidence>
<dbReference type="SMART" id="SM00382">
    <property type="entry name" value="AAA"/>
    <property type="match status" value="1"/>
</dbReference>
<dbReference type="GO" id="GO:0005524">
    <property type="term" value="F:ATP binding"/>
    <property type="evidence" value="ECO:0007669"/>
    <property type="project" value="UniProtKB-KW"/>
</dbReference>